<keyword evidence="6" id="KW-1185">Reference proteome</keyword>
<dbReference type="STRING" id="466.Lmac_1034"/>
<name>A0A0W0W6J9_9GAMM</name>
<evidence type="ECO:0000256" key="2">
    <source>
        <dbReference type="ARBA" id="ARBA00022578"/>
    </source>
</evidence>
<dbReference type="GO" id="GO:0004803">
    <property type="term" value="F:transposase activity"/>
    <property type="evidence" value="ECO:0007669"/>
    <property type="project" value="InterPro"/>
</dbReference>
<organism evidence="5 6">
    <name type="scientific">Legionella maceachernii</name>
    <dbReference type="NCBI Taxonomy" id="466"/>
    <lineage>
        <taxon>Bacteria</taxon>
        <taxon>Pseudomonadati</taxon>
        <taxon>Pseudomonadota</taxon>
        <taxon>Gammaproteobacteria</taxon>
        <taxon>Legionellales</taxon>
        <taxon>Legionellaceae</taxon>
        <taxon>Legionella</taxon>
    </lineage>
</organism>
<comment type="similarity">
    <text evidence="1">Belongs to the transposase 8 family.</text>
</comment>
<comment type="caution">
    <text evidence="5">The sequence shown here is derived from an EMBL/GenBank/DDBJ whole genome shotgun (WGS) entry which is preliminary data.</text>
</comment>
<comment type="function">
    <text evidence="3">Involved in the transposition of the insertion sequence IS2.</text>
</comment>
<dbReference type="InterPro" id="IPR002514">
    <property type="entry name" value="Transposase_8"/>
</dbReference>
<proteinExistence type="inferred from homology"/>
<dbReference type="SUPFAM" id="SSF46689">
    <property type="entry name" value="Homeodomain-like"/>
    <property type="match status" value="1"/>
</dbReference>
<evidence type="ECO:0000256" key="4">
    <source>
        <dbReference type="SAM" id="Coils"/>
    </source>
</evidence>
<gene>
    <name evidence="5" type="ORF">Lmac_1034</name>
</gene>
<dbReference type="AlphaFoldDB" id="A0A0W0W6J9"/>
<protein>
    <submittedName>
        <fullName evidence="5">IS2 repressor TnpA</fullName>
    </submittedName>
</protein>
<keyword evidence="4" id="KW-0175">Coiled coil</keyword>
<dbReference type="Pfam" id="PF01527">
    <property type="entry name" value="HTH_Tnp_1"/>
    <property type="match status" value="1"/>
</dbReference>
<accession>A0A0W0W6J9</accession>
<sequence length="131" mass="15141">MTISTLIEPNEIVCSTIKKRRWTPVEKHQIIQETYQNGVTVSYVARKHGIQPSQLFLWRKIAENGALTSIKKEEKVVPQSEVDSLKRHIKQLERVLGQKTLENEILKEAVKLGREKKLISRQPLPGLEDFE</sequence>
<dbReference type="PANTHER" id="PTHR37936">
    <property type="entry name" value="TRANSPOSASE INSC FOR INSERTION ELEMENT IS2A-RELATED"/>
    <property type="match status" value="1"/>
</dbReference>
<feature type="coiled-coil region" evidence="4">
    <location>
        <begin position="82"/>
        <end position="109"/>
    </location>
</feature>
<dbReference type="GO" id="GO:0003677">
    <property type="term" value="F:DNA binding"/>
    <property type="evidence" value="ECO:0007669"/>
    <property type="project" value="InterPro"/>
</dbReference>
<dbReference type="GO" id="GO:0006313">
    <property type="term" value="P:DNA transposition"/>
    <property type="evidence" value="ECO:0007669"/>
    <property type="project" value="InterPro"/>
</dbReference>
<dbReference type="InterPro" id="IPR036388">
    <property type="entry name" value="WH-like_DNA-bd_sf"/>
</dbReference>
<dbReference type="Proteomes" id="UP000054908">
    <property type="component" value="Unassembled WGS sequence"/>
</dbReference>
<reference evidence="5 6" key="1">
    <citation type="submission" date="2015-11" db="EMBL/GenBank/DDBJ databases">
        <title>Genomic analysis of 38 Legionella species identifies large and diverse effector repertoires.</title>
        <authorList>
            <person name="Burstein D."/>
            <person name="Amaro F."/>
            <person name="Zusman T."/>
            <person name="Lifshitz Z."/>
            <person name="Cohen O."/>
            <person name="Gilbert J.A."/>
            <person name="Pupko T."/>
            <person name="Shuman H.A."/>
            <person name="Segal G."/>
        </authorList>
    </citation>
    <scope>NUCLEOTIDE SEQUENCE [LARGE SCALE GENOMIC DNA]</scope>
    <source>
        <strain evidence="5 6">PX-1-G2-E2</strain>
    </source>
</reference>
<evidence type="ECO:0000313" key="6">
    <source>
        <dbReference type="Proteomes" id="UP000054908"/>
    </source>
</evidence>
<keyword evidence="2" id="KW-0815">Transposition</keyword>
<dbReference type="PANTHER" id="PTHR37936:SF3">
    <property type="entry name" value="TRANSPOSASE INSC FOR INSERTION ELEMENT IS2A-RELATED"/>
    <property type="match status" value="1"/>
</dbReference>
<dbReference type="InterPro" id="IPR009057">
    <property type="entry name" value="Homeodomain-like_sf"/>
</dbReference>
<dbReference type="Gene3D" id="1.10.10.10">
    <property type="entry name" value="Winged helix-like DNA-binding domain superfamily/Winged helix DNA-binding domain"/>
    <property type="match status" value="1"/>
</dbReference>
<evidence type="ECO:0000256" key="1">
    <source>
        <dbReference type="ARBA" id="ARBA00009964"/>
    </source>
</evidence>
<evidence type="ECO:0000313" key="5">
    <source>
        <dbReference type="EMBL" id="KTD27975.1"/>
    </source>
</evidence>
<dbReference type="EMBL" id="LNYL01000027">
    <property type="protein sequence ID" value="KTD27975.1"/>
    <property type="molecule type" value="Genomic_DNA"/>
</dbReference>
<dbReference type="PATRIC" id="fig|466.6.peg.1101"/>
<evidence type="ECO:0000256" key="3">
    <source>
        <dbReference type="ARBA" id="ARBA00024308"/>
    </source>
</evidence>